<dbReference type="PANTHER" id="PTHR24413">
    <property type="entry name" value="SPECKLE-TYPE POZ PROTEIN"/>
    <property type="match status" value="1"/>
</dbReference>
<dbReference type="SUPFAM" id="SSF49599">
    <property type="entry name" value="TRAF domain-like"/>
    <property type="match status" value="1"/>
</dbReference>
<feature type="domain" description="BTB" evidence="1">
    <location>
        <begin position="339"/>
        <end position="406"/>
    </location>
</feature>
<sequence length="501" mass="56220">YTYAVYLLLTVVYGAGNEGRHVEELGKCTTATGRILTDSYALGDAAHYAITPQVALLTTGGTKSYIHQAPLSRRLFHRLLDTRYSSITLYCLPVVSGVSTGVHEKYEQIKQVSSCTGARLIHDRLVRVIGLVVVVQRLDLESILYILGTTMADADANKELDSARKKSGRTSFHSEQFTYTWIIEEYSKCQSEQYSLEIVSPKIVVNQSNHIYEFKLSICPLRSDPIRGSSNTCIDLKVLTCPSDQTDVRVKLCFIRNDGTECNPISAIVAIKKNAVFQNYCVAPSTVYSKCLSNGNITIRCTFTFCRSVSRDKPEYSQLDAAKSIHDEFAELLYSGKFSDLTLDLGEKKFKVHKSILAARSPVFSGMFEHEMLENKENVVRITDVEPDIMSEILLFIYANKVNRIKELTAGIFAAADKYQLEALRLMCEDVFLETLSLDNLTEILQIVDQYETCPRLHDGVLQFLSINGSEVANWKNFDNVMQTLSPALLFEITKATMLKS</sequence>
<dbReference type="Gene3D" id="2.60.210.10">
    <property type="entry name" value="Apoptosis, Tumor Necrosis Factor Receptor Associated Protein 2, Chain A"/>
    <property type="match status" value="1"/>
</dbReference>
<accession>A0A232FJB0</accession>
<dbReference type="InterPro" id="IPR000210">
    <property type="entry name" value="BTB/POZ_dom"/>
</dbReference>
<comment type="caution">
    <text evidence="2">The sequence shown here is derived from an EMBL/GenBank/DDBJ whole genome shotgun (WGS) entry which is preliminary data.</text>
</comment>
<dbReference type="SMART" id="SM00225">
    <property type="entry name" value="BTB"/>
    <property type="match status" value="1"/>
</dbReference>
<dbReference type="FunFam" id="3.30.710.10:FF:000159">
    <property type="entry name" value="Speckle-type POZ protein B"/>
    <property type="match status" value="1"/>
</dbReference>
<reference evidence="2 3" key="1">
    <citation type="journal article" date="2017" name="Curr. Biol.">
        <title>The Evolution of Venom by Co-option of Single-Copy Genes.</title>
        <authorList>
            <person name="Martinson E.O."/>
            <person name="Mrinalini"/>
            <person name="Kelkar Y.D."/>
            <person name="Chang C.H."/>
            <person name="Werren J.H."/>
        </authorList>
    </citation>
    <scope>NUCLEOTIDE SEQUENCE [LARGE SCALE GENOMIC DNA]</scope>
    <source>
        <strain evidence="2 3">Alberta</strain>
        <tissue evidence="2">Whole body</tissue>
    </source>
</reference>
<dbReference type="AlphaFoldDB" id="A0A232FJB0"/>
<dbReference type="Pfam" id="PF00651">
    <property type="entry name" value="BTB"/>
    <property type="match status" value="1"/>
</dbReference>
<dbReference type="Proteomes" id="UP000215335">
    <property type="component" value="Unassembled WGS sequence"/>
</dbReference>
<organism evidence="2 3">
    <name type="scientific">Trichomalopsis sarcophagae</name>
    <dbReference type="NCBI Taxonomy" id="543379"/>
    <lineage>
        <taxon>Eukaryota</taxon>
        <taxon>Metazoa</taxon>
        <taxon>Ecdysozoa</taxon>
        <taxon>Arthropoda</taxon>
        <taxon>Hexapoda</taxon>
        <taxon>Insecta</taxon>
        <taxon>Pterygota</taxon>
        <taxon>Neoptera</taxon>
        <taxon>Endopterygota</taxon>
        <taxon>Hymenoptera</taxon>
        <taxon>Apocrita</taxon>
        <taxon>Proctotrupomorpha</taxon>
        <taxon>Chalcidoidea</taxon>
        <taxon>Pteromalidae</taxon>
        <taxon>Pteromalinae</taxon>
        <taxon>Trichomalopsis</taxon>
    </lineage>
</organism>
<dbReference type="InterPro" id="IPR008974">
    <property type="entry name" value="TRAF-like"/>
</dbReference>
<protein>
    <recommendedName>
        <fullName evidence="1">BTB domain-containing protein</fullName>
    </recommendedName>
</protein>
<feature type="non-terminal residue" evidence="2">
    <location>
        <position position="1"/>
    </location>
</feature>
<dbReference type="InterPro" id="IPR011333">
    <property type="entry name" value="SKP1/BTB/POZ_sf"/>
</dbReference>
<dbReference type="STRING" id="543379.A0A232FJB0"/>
<evidence type="ECO:0000313" key="2">
    <source>
        <dbReference type="EMBL" id="OXU30765.1"/>
    </source>
</evidence>
<dbReference type="Gene3D" id="3.30.710.10">
    <property type="entry name" value="Potassium Channel Kv1.1, Chain A"/>
    <property type="match status" value="1"/>
</dbReference>
<dbReference type="EMBL" id="NNAY01000123">
    <property type="protein sequence ID" value="OXU30765.1"/>
    <property type="molecule type" value="Genomic_DNA"/>
</dbReference>
<dbReference type="PROSITE" id="PS50097">
    <property type="entry name" value="BTB"/>
    <property type="match status" value="1"/>
</dbReference>
<evidence type="ECO:0000259" key="1">
    <source>
        <dbReference type="PROSITE" id="PS50097"/>
    </source>
</evidence>
<evidence type="ECO:0000313" key="3">
    <source>
        <dbReference type="Proteomes" id="UP000215335"/>
    </source>
</evidence>
<name>A0A232FJB0_9HYME</name>
<dbReference type="OrthoDB" id="10249567at2759"/>
<dbReference type="SUPFAM" id="SSF54695">
    <property type="entry name" value="POZ domain"/>
    <property type="match status" value="1"/>
</dbReference>
<gene>
    <name evidence="2" type="ORF">TSAR_013231</name>
</gene>
<proteinExistence type="predicted"/>
<keyword evidence="3" id="KW-1185">Reference proteome</keyword>